<keyword evidence="3" id="KW-0418">Kinase</keyword>
<name>A0A2A4I4G3_9SPHN</name>
<dbReference type="RefSeq" id="WP_096641283.1">
    <property type="nucleotide sequence ID" value="NZ_NWVC01000008.1"/>
</dbReference>
<accession>A0A2A4I4G3</accession>
<feature type="compositionally biased region" description="Low complexity" evidence="5">
    <location>
        <begin position="19"/>
        <end position="47"/>
    </location>
</feature>
<comment type="caution">
    <text evidence="7">The sequence shown here is derived from an EMBL/GenBank/DDBJ whole genome shotgun (WGS) entry which is preliminary data.</text>
</comment>
<evidence type="ECO:0000313" key="8">
    <source>
        <dbReference type="Proteomes" id="UP000218323"/>
    </source>
</evidence>
<evidence type="ECO:0000256" key="4">
    <source>
        <dbReference type="ARBA" id="ARBA00022840"/>
    </source>
</evidence>
<evidence type="ECO:0000256" key="2">
    <source>
        <dbReference type="ARBA" id="ARBA00022741"/>
    </source>
</evidence>
<dbReference type="Gene3D" id="3.30.200.20">
    <property type="entry name" value="Phosphorylase Kinase, domain 1"/>
    <property type="match status" value="1"/>
</dbReference>
<feature type="region of interest" description="Disordered" evidence="5">
    <location>
        <begin position="1"/>
        <end position="58"/>
    </location>
</feature>
<dbReference type="Pfam" id="PF00069">
    <property type="entry name" value="Pkinase"/>
    <property type="match status" value="1"/>
</dbReference>
<keyword evidence="8" id="KW-1185">Reference proteome</keyword>
<dbReference type="GO" id="GO:0005524">
    <property type="term" value="F:ATP binding"/>
    <property type="evidence" value="ECO:0007669"/>
    <property type="project" value="UniProtKB-KW"/>
</dbReference>
<feature type="domain" description="Protein kinase" evidence="6">
    <location>
        <begin position="83"/>
        <end position="344"/>
    </location>
</feature>
<dbReference type="CDD" id="cd14014">
    <property type="entry name" value="STKc_PknB_like"/>
    <property type="match status" value="1"/>
</dbReference>
<keyword evidence="2" id="KW-0547">Nucleotide-binding</keyword>
<proteinExistence type="predicted"/>
<dbReference type="InterPro" id="IPR000719">
    <property type="entry name" value="Prot_kinase_dom"/>
</dbReference>
<dbReference type="PROSITE" id="PS50011">
    <property type="entry name" value="PROTEIN_KINASE_DOM"/>
    <property type="match status" value="1"/>
</dbReference>
<dbReference type="GO" id="GO:0004674">
    <property type="term" value="F:protein serine/threonine kinase activity"/>
    <property type="evidence" value="ECO:0007669"/>
    <property type="project" value="TreeGrafter"/>
</dbReference>
<evidence type="ECO:0000256" key="3">
    <source>
        <dbReference type="ARBA" id="ARBA00022777"/>
    </source>
</evidence>
<dbReference type="SUPFAM" id="SSF56112">
    <property type="entry name" value="Protein kinase-like (PK-like)"/>
    <property type="match status" value="1"/>
</dbReference>
<evidence type="ECO:0000256" key="5">
    <source>
        <dbReference type="SAM" id="MobiDB-lite"/>
    </source>
</evidence>
<dbReference type="PANTHER" id="PTHR43289:SF6">
    <property type="entry name" value="SERINE_THREONINE-PROTEIN KINASE NEKL-3"/>
    <property type="match status" value="1"/>
</dbReference>
<evidence type="ECO:0000313" key="7">
    <source>
        <dbReference type="EMBL" id="PCG13365.1"/>
    </source>
</evidence>
<feature type="region of interest" description="Disordered" evidence="5">
    <location>
        <begin position="359"/>
        <end position="381"/>
    </location>
</feature>
<dbReference type="Gene3D" id="1.10.510.10">
    <property type="entry name" value="Transferase(Phosphotransferase) domain 1"/>
    <property type="match status" value="1"/>
</dbReference>
<organism evidence="7 8">
    <name type="scientific">Sphingomonas adhaesiva</name>
    <dbReference type="NCBI Taxonomy" id="28212"/>
    <lineage>
        <taxon>Bacteria</taxon>
        <taxon>Pseudomonadati</taxon>
        <taxon>Pseudomonadota</taxon>
        <taxon>Alphaproteobacteria</taxon>
        <taxon>Sphingomonadales</taxon>
        <taxon>Sphingomonadaceae</taxon>
        <taxon>Sphingomonas</taxon>
    </lineage>
</organism>
<evidence type="ECO:0000256" key="1">
    <source>
        <dbReference type="ARBA" id="ARBA00022679"/>
    </source>
</evidence>
<sequence length="662" mass="68135">MTGGNGAGDEDEGRTIFVPAAGSGADAATDAAPTASGWAAASPDAPATIPPPAGSVPPVPATAAAGLDAPRRLQPGDVLNHIFEVRRYITAGGMGEVWEGVNTHTDERVAIKVMLPQLAADPNVQAMFRKEARTLTRLSHPALVAYRVLAIEPSLGILYIVTEYVDGTNLQDVLGKVPRDADSLRVFMRRLAEGLRAAHALGAIHRDMSPDNVLLEGGRLDCARIIDFGIAKDLDPHKGTIVGDGFAGKLGYVAPEQLGDFGREVGPWTDVYGLALVVLAVAGARAPAMGVTLVEAVDKRRAGADLSAAPEALRPILAAMLAADPARRLRSMDEVIEAIDHGVPAAPASAAPAAPAASPPVAAVAPSVPKPATAGSGRRGGGRGMWIGGGAVLAAMLAGGGWLIAGRAPDVASPPVTASGAAPAAPAAPGDPVAAAKAAIARALPGIACSWLDVRDLRREGDGVSFTLSGVAGDPVAAQGALQAALGAAAPIRTLNADVMTLPRNLCGAVETFAQVRAHGPALLSVEKQRWEMDRRVDSTQGDQKVARVAVYLDPRASGDDFTLVGWEDGSATATAMTRTQLLDVVFAATPDGRYMMKGGDITGTGVKGYALIRGRGPFPPDLVAPALPLAADWRTRFLAAARGKGWTVEMLWFQTQDLTPN</sequence>
<evidence type="ECO:0000259" key="6">
    <source>
        <dbReference type="PROSITE" id="PS50011"/>
    </source>
</evidence>
<reference evidence="7 8" key="1">
    <citation type="submission" date="2017-09" db="EMBL/GenBank/DDBJ databases">
        <title>Sphingomonas adhaesiva DSM 7418, whole genome shotgun sequence.</title>
        <authorList>
            <person name="Feng G."/>
            <person name="Zhu H."/>
        </authorList>
    </citation>
    <scope>NUCLEOTIDE SEQUENCE [LARGE SCALE GENOMIC DNA]</scope>
    <source>
        <strain evidence="7 8">DSM 7418</strain>
    </source>
</reference>
<dbReference type="EMBL" id="NWVC01000008">
    <property type="protein sequence ID" value="PCG13365.1"/>
    <property type="molecule type" value="Genomic_DNA"/>
</dbReference>
<feature type="compositionally biased region" description="Pro residues" evidence="5">
    <location>
        <begin position="48"/>
        <end position="58"/>
    </location>
</feature>
<dbReference type="AlphaFoldDB" id="A0A2A4I4G3"/>
<feature type="compositionally biased region" description="Low complexity" evidence="5">
    <location>
        <begin position="359"/>
        <end position="376"/>
    </location>
</feature>
<dbReference type="PANTHER" id="PTHR43289">
    <property type="entry name" value="MITOGEN-ACTIVATED PROTEIN KINASE KINASE KINASE 20-RELATED"/>
    <property type="match status" value="1"/>
</dbReference>
<dbReference type="InterPro" id="IPR011009">
    <property type="entry name" value="Kinase-like_dom_sf"/>
</dbReference>
<protein>
    <recommendedName>
        <fullName evidence="6">Protein kinase domain-containing protein</fullName>
    </recommendedName>
</protein>
<dbReference type="Proteomes" id="UP000218323">
    <property type="component" value="Unassembled WGS sequence"/>
</dbReference>
<keyword evidence="4" id="KW-0067">ATP-binding</keyword>
<gene>
    <name evidence="7" type="ORF">COA07_14395</name>
</gene>
<keyword evidence="1" id="KW-0808">Transferase</keyword>